<dbReference type="EMBL" id="AAYY01000014">
    <property type="protein sequence ID" value="EDP41954.1"/>
    <property type="molecule type" value="Genomic_DNA"/>
</dbReference>
<gene>
    <name evidence="2" type="ORF">MGL_3635</name>
</gene>
<dbReference type="GO" id="GO:0070773">
    <property type="term" value="F:protein-N-terminal glutamine amidohydrolase activity"/>
    <property type="evidence" value="ECO:0007669"/>
    <property type="project" value="InterPro"/>
</dbReference>
<evidence type="ECO:0000313" key="2">
    <source>
        <dbReference type="EMBL" id="EDP41954.1"/>
    </source>
</evidence>
<proteinExistence type="predicted"/>
<sequence length="152" mass="17718">MGYAYESLEDIDPFLENPYEGNSMTLLLARELSQRLDCYVVAGFPERASSHTFRELEPTEKRHDARHIEEKNLESAHLPRISRKAYNAALLTDQKGKLVKVFRKHFLYEADTPWADEGPGFEYVELPGIGRLCVAICMDLNRAYYFYEYRND</sequence>
<dbReference type="GO" id="GO:0030163">
    <property type="term" value="P:protein catabolic process"/>
    <property type="evidence" value="ECO:0007669"/>
    <property type="project" value="TreeGrafter"/>
</dbReference>
<organism evidence="2 3">
    <name type="scientific">Malassezia globosa (strain ATCC MYA-4612 / CBS 7966)</name>
    <name type="common">Dandruff-associated fungus</name>
    <dbReference type="NCBI Taxonomy" id="425265"/>
    <lineage>
        <taxon>Eukaryota</taxon>
        <taxon>Fungi</taxon>
        <taxon>Dikarya</taxon>
        <taxon>Basidiomycota</taxon>
        <taxon>Ustilaginomycotina</taxon>
        <taxon>Malasseziomycetes</taxon>
        <taxon>Malasseziales</taxon>
        <taxon>Malasseziaceae</taxon>
        <taxon>Malassezia</taxon>
    </lineage>
</organism>
<dbReference type="VEuPathDB" id="FungiDB:MGL_3635"/>
<dbReference type="InterPro" id="IPR039703">
    <property type="entry name" value="Nta1"/>
</dbReference>
<evidence type="ECO:0000259" key="1">
    <source>
        <dbReference type="PROSITE" id="PS50263"/>
    </source>
</evidence>
<dbReference type="RefSeq" id="XP_001729168.1">
    <property type="nucleotide sequence ID" value="XM_001729116.1"/>
</dbReference>
<evidence type="ECO:0000313" key="3">
    <source>
        <dbReference type="Proteomes" id="UP000008837"/>
    </source>
</evidence>
<accession>A8QA76</accession>
<dbReference type="STRING" id="425265.A8QA76"/>
<dbReference type="AlphaFoldDB" id="A8QA76"/>
<keyword evidence="3" id="KW-1185">Reference proteome</keyword>
<dbReference type="InParanoid" id="A8QA76"/>
<dbReference type="OMA" id="WADEGPG"/>
<dbReference type="OrthoDB" id="201515at2759"/>
<name>A8QA76_MALGO</name>
<dbReference type="InterPro" id="IPR003010">
    <property type="entry name" value="C-N_Hydrolase"/>
</dbReference>
<dbReference type="GO" id="GO:0008418">
    <property type="term" value="F:protein-N-terminal asparagine amidohydrolase activity"/>
    <property type="evidence" value="ECO:0007669"/>
    <property type="project" value="InterPro"/>
</dbReference>
<protein>
    <recommendedName>
        <fullName evidence="1">CN hydrolase domain-containing protein</fullName>
    </recommendedName>
</protein>
<reference evidence="2 3" key="1">
    <citation type="journal article" date="2007" name="Proc. Natl. Acad. Sci. U.S.A.">
        <title>Dandruff-associated Malassezia genomes reveal convergent and divergent virulence traits shared with plant and human fungal pathogens.</title>
        <authorList>
            <person name="Xu J."/>
            <person name="Saunders C.W."/>
            <person name="Hu P."/>
            <person name="Grant R.A."/>
            <person name="Boekhout T."/>
            <person name="Kuramae E.E."/>
            <person name="Kronstad J.W."/>
            <person name="Deangelis Y.M."/>
            <person name="Reeder N.L."/>
            <person name="Johnstone K.R."/>
            <person name="Leland M."/>
            <person name="Fieno A.M."/>
            <person name="Begley W.M."/>
            <person name="Sun Y."/>
            <person name="Lacey M.P."/>
            <person name="Chaudhary T."/>
            <person name="Keough T."/>
            <person name="Chu L."/>
            <person name="Sears R."/>
            <person name="Yuan B."/>
            <person name="Dawson T.L.Jr."/>
        </authorList>
    </citation>
    <scope>NUCLEOTIDE SEQUENCE [LARGE SCALE GENOMIC DNA]</scope>
    <source>
        <strain evidence="3">ATCC MYA-4612 / CBS 7966</strain>
    </source>
</reference>
<dbReference type="GeneID" id="5853474"/>
<dbReference type="InterPro" id="IPR036526">
    <property type="entry name" value="C-N_Hydrolase_sf"/>
</dbReference>
<dbReference type="PANTHER" id="PTHR11750">
    <property type="entry name" value="PROTEIN N-TERMINAL AMIDASE"/>
    <property type="match status" value="1"/>
</dbReference>
<dbReference type="KEGG" id="mgl:MGL_3635"/>
<comment type="caution">
    <text evidence="2">The sequence shown here is derived from an EMBL/GenBank/DDBJ whole genome shotgun (WGS) entry which is preliminary data.</text>
</comment>
<feature type="domain" description="CN hydrolase" evidence="1">
    <location>
        <begin position="1"/>
        <end position="152"/>
    </location>
</feature>
<dbReference type="SUPFAM" id="SSF56317">
    <property type="entry name" value="Carbon-nitrogen hydrolase"/>
    <property type="match status" value="1"/>
</dbReference>
<dbReference type="Gene3D" id="3.60.110.10">
    <property type="entry name" value="Carbon-nitrogen hydrolase"/>
    <property type="match status" value="1"/>
</dbReference>
<dbReference type="Proteomes" id="UP000008837">
    <property type="component" value="Unassembled WGS sequence"/>
</dbReference>
<dbReference type="PROSITE" id="PS50263">
    <property type="entry name" value="CN_HYDROLASE"/>
    <property type="match status" value="1"/>
</dbReference>
<dbReference type="Pfam" id="PF00795">
    <property type="entry name" value="CN_hydrolase"/>
    <property type="match status" value="1"/>
</dbReference>
<dbReference type="PANTHER" id="PTHR11750:SF26">
    <property type="entry name" value="PROTEIN N-TERMINAL AMIDASE"/>
    <property type="match status" value="1"/>
</dbReference>